<dbReference type="SUPFAM" id="SSF56047">
    <property type="entry name" value="Ribosomal protein S8"/>
    <property type="match status" value="1"/>
</dbReference>
<dbReference type="GO" id="GO:0005840">
    <property type="term" value="C:ribosome"/>
    <property type="evidence" value="ECO:0007669"/>
    <property type="project" value="UniProtKB-KW"/>
</dbReference>
<keyword evidence="3" id="KW-0687">Ribonucleoprotein</keyword>
<dbReference type="CDD" id="cd00038">
    <property type="entry name" value="CAP_ED"/>
    <property type="match status" value="1"/>
</dbReference>
<evidence type="ECO:0000259" key="4">
    <source>
        <dbReference type="PROSITE" id="PS50042"/>
    </source>
</evidence>
<dbReference type="InterPro" id="IPR000630">
    <property type="entry name" value="Ribosomal_uS8"/>
</dbReference>
<keyword evidence="2" id="KW-0689">Ribosomal protein</keyword>
<dbReference type="Pfam" id="PF00027">
    <property type="entry name" value="cNMP_binding"/>
    <property type="match status" value="1"/>
</dbReference>
<dbReference type="Pfam" id="PF00410">
    <property type="entry name" value="Ribosomal_S8"/>
    <property type="match status" value="1"/>
</dbReference>
<dbReference type="FunFam" id="3.30.1370.30:FF:000001">
    <property type="entry name" value="40S ribosomal protein S15a"/>
    <property type="match status" value="1"/>
</dbReference>
<accession>A0A024GII2</accession>
<evidence type="ECO:0000256" key="1">
    <source>
        <dbReference type="ARBA" id="ARBA00006471"/>
    </source>
</evidence>
<dbReference type="Gene3D" id="3.30.1370.30">
    <property type="match status" value="1"/>
</dbReference>
<dbReference type="Gene3D" id="2.60.120.10">
    <property type="entry name" value="Jelly Rolls"/>
    <property type="match status" value="3"/>
</dbReference>
<gene>
    <name evidence="5" type="ORF">BN9_070770</name>
</gene>
<dbReference type="AlphaFoldDB" id="A0A024GII2"/>
<dbReference type="SUPFAM" id="SSF51206">
    <property type="entry name" value="cAMP-binding domain-like"/>
    <property type="match status" value="3"/>
</dbReference>
<dbReference type="FunFam" id="3.30.1490.10:FF:000002">
    <property type="entry name" value="40S ribosomal protein S15a"/>
    <property type="match status" value="1"/>
</dbReference>
<dbReference type="Gene3D" id="3.30.1490.10">
    <property type="match status" value="1"/>
</dbReference>
<organism evidence="5 6">
    <name type="scientific">Albugo candida</name>
    <dbReference type="NCBI Taxonomy" id="65357"/>
    <lineage>
        <taxon>Eukaryota</taxon>
        <taxon>Sar</taxon>
        <taxon>Stramenopiles</taxon>
        <taxon>Oomycota</taxon>
        <taxon>Peronosporomycetes</taxon>
        <taxon>Albuginales</taxon>
        <taxon>Albuginaceae</taxon>
        <taxon>Albugo</taxon>
    </lineage>
</organism>
<evidence type="ECO:0000313" key="6">
    <source>
        <dbReference type="Proteomes" id="UP000053237"/>
    </source>
</evidence>
<protein>
    <recommendedName>
        <fullName evidence="4">Cyclic nucleotide-binding domain-containing protein</fullName>
    </recommendedName>
</protein>
<dbReference type="InterPro" id="IPR035987">
    <property type="entry name" value="Ribosomal_uS8_sf"/>
</dbReference>
<dbReference type="GO" id="GO:0003735">
    <property type="term" value="F:structural constituent of ribosome"/>
    <property type="evidence" value="ECO:0007669"/>
    <property type="project" value="InterPro"/>
</dbReference>
<dbReference type="Proteomes" id="UP000053237">
    <property type="component" value="Unassembled WGS sequence"/>
</dbReference>
<dbReference type="GO" id="GO:0006412">
    <property type="term" value="P:translation"/>
    <property type="evidence" value="ECO:0007669"/>
    <property type="project" value="InterPro"/>
</dbReference>
<name>A0A024GII2_9STRA</name>
<dbReference type="STRING" id="65357.A0A024GII2"/>
<dbReference type="HAMAP" id="MF_01302_A">
    <property type="entry name" value="Ribosomal_uS8_A"/>
    <property type="match status" value="1"/>
</dbReference>
<reference evidence="5 6" key="1">
    <citation type="submission" date="2012-05" db="EMBL/GenBank/DDBJ databases">
        <title>Recombination and specialization in a pathogen metapopulation.</title>
        <authorList>
            <person name="Gardiner A."/>
            <person name="Kemen E."/>
            <person name="Schultz-Larsen T."/>
            <person name="MacLean D."/>
            <person name="Van Oosterhout C."/>
            <person name="Jones J.D.G."/>
        </authorList>
    </citation>
    <scope>NUCLEOTIDE SEQUENCE [LARGE SCALE GENOMIC DNA]</scope>
    <source>
        <strain evidence="5 6">Ac Nc2</strain>
    </source>
</reference>
<feature type="domain" description="Cyclic nucleotide-binding" evidence="4">
    <location>
        <begin position="215"/>
        <end position="340"/>
    </location>
</feature>
<dbReference type="PROSITE" id="PS00053">
    <property type="entry name" value="RIBOSOMAL_S8"/>
    <property type="match status" value="1"/>
</dbReference>
<dbReference type="InterPro" id="IPR018490">
    <property type="entry name" value="cNMP-bd_dom_sf"/>
</dbReference>
<feature type="domain" description="Cyclic nucleotide-binding" evidence="4">
    <location>
        <begin position="350"/>
        <end position="458"/>
    </location>
</feature>
<dbReference type="InterPro" id="IPR000595">
    <property type="entry name" value="cNMP-bd_dom"/>
</dbReference>
<comment type="caution">
    <text evidence="5">The sequence shown here is derived from an EMBL/GenBank/DDBJ whole genome shotgun (WGS) entry which is preliminary data.</text>
</comment>
<dbReference type="NCBIfam" id="NF003115">
    <property type="entry name" value="PRK04034.1"/>
    <property type="match status" value="1"/>
</dbReference>
<evidence type="ECO:0000313" key="5">
    <source>
        <dbReference type="EMBL" id="CCI46148.1"/>
    </source>
</evidence>
<proteinExistence type="inferred from homology"/>
<comment type="similarity">
    <text evidence="1">Belongs to the universal ribosomal protein uS8 family.</text>
</comment>
<dbReference type="OrthoDB" id="21144at2759"/>
<dbReference type="InParanoid" id="A0A024GII2"/>
<dbReference type="EMBL" id="CAIX01000118">
    <property type="protein sequence ID" value="CCI46148.1"/>
    <property type="molecule type" value="Genomic_DNA"/>
</dbReference>
<keyword evidence="6" id="KW-1185">Reference proteome</keyword>
<dbReference type="PROSITE" id="PS50042">
    <property type="entry name" value="CNMP_BINDING_3"/>
    <property type="match status" value="2"/>
</dbReference>
<dbReference type="InterPro" id="IPR047863">
    <property type="entry name" value="Ribosomal_uS8_CS"/>
</dbReference>
<evidence type="ECO:0000256" key="2">
    <source>
        <dbReference type="ARBA" id="ARBA00022980"/>
    </source>
</evidence>
<sequence>MEHESSESQNEHISSSNRRYSLASQLRFEAIRDTFEHTINENVTLTETCRCILNKPKGERLPEEIHQVLSLLKKSNLVKHFPSLLPGTHIPKDTFEAPKLLSFVDKMDRLYQNLQLQVFTKDALIFQKGDVGHCMHLVFTGKASAMVVSPTAELIIISRSLFVEMSETTVDGNTLLLRQFRSGKDIVRSIFQRPPSQRYEKDLNIAIDYLNSVKFFSRFTLGVRKKLCKVMNFITCASSTILFEEGQIGRHFYILFSGQVEVSVKYKNRFDETSGNVLATLGEGDSFGELALSESNGVRRATVQSTIFCEFLTLNREQFEPLVKKTQGEYRQKYVALLRQNPLFQGVEWNDEILQSLCAVMNEKTFPLGSEICKQGSRAMEVVILVRGECEMIQEKIDPISRKSQAYRVGRFGPTSILSSAETCTGKFTDIILRDYAIVASTLVKVLLLSRYNLFQMLSIDTLATIQRQSLKIKTESVESRALKTVLWDRYRHDVVQQTIGNRGLEPTLARCSSAPIFPSDHSVPRHIVDADFIGFSDLRPRKNSMLVESDSNLYLLTSRRSQASVKISARHSMSSGMQQIASQPVRGRRRGIKLGILSHISQVANAKQADRLIKQELSADEAKELVRTDMITFAAKILSEQERYDRTKLLGYASKTRSVKSEALQSAIQSRVFSPAFADDGLRKPTHGIHYPFSLIGFLRERVSPCSKECHFTGFRILGKCRAFGDAIHLFRSVCCFETECHPQNDISQFAVYKDDELTMLLENNHDGQKCPEKTDMSSTRMIVASQYRPRTLSCGNEQRFACARVFHNTIPKTRPVSSIESLTMHVYQSFSTCQSAVRFAKTNADVFFDTTPLLIIPFYEWILFSDVQKLSANSTDLDQAIEFVTTRNALTAYGGESMQRSIQLSTCKGRRDAVEKFSLRSTQTMSSAFRAFGSNLEMACETTVDTRIQARINLTGASGDVHFVCILLTDPINVSGNSWRNKSMPLENAGNVMLSSYFCQWHALVSQCGGRNQPGMVRMNVLADCLKTIYNAEKRGKRQVLIRPQSKVIVKVLQVMQKNGYIGEFEIIDDHRGGKIVVELKGRLNKCGVISPRFDVQVADIEKWINNLLPSRQFGHIVLSTTYGIMDHHEARRRHTGGKVIGFFY</sequence>
<dbReference type="InterPro" id="IPR014710">
    <property type="entry name" value="RmlC-like_jellyroll"/>
</dbReference>
<dbReference type="SMART" id="SM00100">
    <property type="entry name" value="cNMP"/>
    <property type="match status" value="2"/>
</dbReference>
<dbReference type="PANTHER" id="PTHR11758">
    <property type="entry name" value="40S RIBOSOMAL PROTEIN S15A"/>
    <property type="match status" value="1"/>
</dbReference>
<evidence type="ECO:0000256" key="3">
    <source>
        <dbReference type="ARBA" id="ARBA00023274"/>
    </source>
</evidence>
<dbReference type="GO" id="GO:1990904">
    <property type="term" value="C:ribonucleoprotein complex"/>
    <property type="evidence" value="ECO:0007669"/>
    <property type="project" value="UniProtKB-KW"/>
</dbReference>